<dbReference type="EMBL" id="CP061169">
    <property type="protein sequence ID" value="QPZ38841.1"/>
    <property type="molecule type" value="Genomic_DNA"/>
</dbReference>
<dbReference type="Proteomes" id="UP000662814">
    <property type="component" value="Chromosome"/>
</dbReference>
<dbReference type="Gene3D" id="3.20.20.100">
    <property type="entry name" value="NADP-dependent oxidoreductase domain"/>
    <property type="match status" value="1"/>
</dbReference>
<organism evidence="3 4">
    <name type="scientific">Paramicrobacterium chengjingii</name>
    <dbReference type="NCBI Taxonomy" id="2769067"/>
    <lineage>
        <taxon>Bacteria</taxon>
        <taxon>Bacillati</taxon>
        <taxon>Actinomycetota</taxon>
        <taxon>Actinomycetes</taxon>
        <taxon>Micrococcales</taxon>
        <taxon>Microbacteriaceae</taxon>
        <taxon>Paramicrobacterium</taxon>
    </lineage>
</organism>
<evidence type="ECO:0000259" key="2">
    <source>
        <dbReference type="Pfam" id="PF00248"/>
    </source>
</evidence>
<proteinExistence type="predicted"/>
<sequence length="333" mass="36265">MSSAWRRPNRGEHPMQQDIVTGSVALGTMTFGDTVDESVASRMVGTALDRGATMIDTANGYAGGESERMLSRILPHDRSSFRIATKAGMPTADAAGRPPLSRSALVDSVNNSLRRLNLDYVDVLYLHQPDRETPLDETVTAIADLHTAGKIRAIGVSNFSAWQVADVIATADALGAPAPVVGQQLYNLVARNVEREYMEFARTRGLLTMVYNPLAGGLLTGKHALTQNPSSGRFATSGLSAMYRKRYWTPELFDAVARLHDVARVAEISLVEASFRWLLSRQAVDAVLVGGSSLEQLQQNFDYLDKGPLDAQIVDELDEQTAPLFGAMPPYNR</sequence>
<keyword evidence="4" id="KW-1185">Reference proteome</keyword>
<dbReference type="InterPro" id="IPR018170">
    <property type="entry name" value="Aldo/ket_reductase_CS"/>
</dbReference>
<dbReference type="InterPro" id="IPR020471">
    <property type="entry name" value="AKR"/>
</dbReference>
<dbReference type="PROSITE" id="PS00062">
    <property type="entry name" value="ALDOKETO_REDUCTASE_2"/>
    <property type="match status" value="1"/>
</dbReference>
<feature type="domain" description="NADP-dependent oxidoreductase" evidence="2">
    <location>
        <begin position="24"/>
        <end position="319"/>
    </location>
</feature>
<dbReference type="InterPro" id="IPR023210">
    <property type="entry name" value="NADP_OxRdtase_dom"/>
</dbReference>
<dbReference type="InterPro" id="IPR036812">
    <property type="entry name" value="NAD(P)_OxRdtase_dom_sf"/>
</dbReference>
<keyword evidence="1" id="KW-0560">Oxidoreductase</keyword>
<evidence type="ECO:0000313" key="4">
    <source>
        <dbReference type="Proteomes" id="UP000662814"/>
    </source>
</evidence>
<name>A0ABX6YJB5_9MICO</name>
<reference evidence="3 4" key="1">
    <citation type="submission" date="2020-12" db="EMBL/GenBank/DDBJ databases">
        <title>Microbacterium sp. HY060.</title>
        <authorList>
            <person name="Zhou J."/>
        </authorList>
    </citation>
    <scope>NUCLEOTIDE SEQUENCE [LARGE SCALE GENOMIC DNA]</scope>
    <source>
        <strain evidence="3 4">HY60</strain>
    </source>
</reference>
<dbReference type="PRINTS" id="PR00069">
    <property type="entry name" value="ALDKETRDTASE"/>
</dbReference>
<accession>A0ABX6YJB5</accession>
<evidence type="ECO:0000256" key="1">
    <source>
        <dbReference type="ARBA" id="ARBA00023002"/>
    </source>
</evidence>
<dbReference type="InterPro" id="IPR050523">
    <property type="entry name" value="AKR_Detox_Biosynth"/>
</dbReference>
<protein>
    <submittedName>
        <fullName evidence="3">Aldo/keto reductase</fullName>
    </submittedName>
</protein>
<dbReference type="Pfam" id="PF00248">
    <property type="entry name" value="Aldo_ket_red"/>
    <property type="match status" value="1"/>
</dbReference>
<gene>
    <name evidence="3" type="ORF">HCR76_01665</name>
</gene>
<evidence type="ECO:0000313" key="3">
    <source>
        <dbReference type="EMBL" id="QPZ38841.1"/>
    </source>
</evidence>
<dbReference type="PANTHER" id="PTHR43364">
    <property type="entry name" value="NADH-SPECIFIC METHYLGLYOXAL REDUCTASE-RELATED"/>
    <property type="match status" value="1"/>
</dbReference>
<dbReference type="SUPFAM" id="SSF51430">
    <property type="entry name" value="NAD(P)-linked oxidoreductase"/>
    <property type="match status" value="1"/>
</dbReference>
<dbReference type="PANTHER" id="PTHR43364:SF4">
    <property type="entry name" value="NAD(P)-LINKED OXIDOREDUCTASE SUPERFAMILY PROTEIN"/>
    <property type="match status" value="1"/>
</dbReference>